<keyword evidence="1 5" id="KW-0597">Phosphoprotein</keyword>
<dbReference type="AlphaFoldDB" id="A0A1A9MY75"/>
<comment type="caution">
    <text evidence="8">The sequence shown here is derived from an EMBL/GenBank/DDBJ whole genome shotgun (WGS) entry which is preliminary data.</text>
</comment>
<dbReference type="InterPro" id="IPR000792">
    <property type="entry name" value="Tscrpt_reg_LuxR_C"/>
</dbReference>
<dbReference type="SUPFAM" id="SSF46894">
    <property type="entry name" value="C-terminal effector domain of the bipartite response regulators"/>
    <property type="match status" value="1"/>
</dbReference>
<dbReference type="PROSITE" id="PS50110">
    <property type="entry name" value="RESPONSE_REGULATORY"/>
    <property type="match status" value="1"/>
</dbReference>
<dbReference type="InterPro" id="IPR011006">
    <property type="entry name" value="CheY-like_superfamily"/>
</dbReference>
<evidence type="ECO:0000313" key="9">
    <source>
        <dbReference type="Proteomes" id="UP000078116"/>
    </source>
</evidence>
<dbReference type="PROSITE" id="PS00622">
    <property type="entry name" value="HTH_LUXR_1"/>
    <property type="match status" value="1"/>
</dbReference>
<reference evidence="8 9" key="1">
    <citation type="submission" date="2016-04" db="EMBL/GenBank/DDBJ databases">
        <title>Reclassification of Paraburkholderia panaciterrae (Farh et al. 2015) Dobritsa &amp; Samadpour 2016 as a later homotypic synonym of Paraburkholderia ginsengiterrae (Farh et al. 2015) Dobritsa &amp; Samadpour 2016.</title>
        <authorList>
            <person name="Dobritsa A.P."/>
            <person name="Kutumbaka K."/>
            <person name="Samadpour M."/>
        </authorList>
    </citation>
    <scope>NUCLEOTIDE SEQUENCE [LARGE SCALE GENOMIC DNA]</scope>
    <source>
        <strain evidence="8 9">DCY85</strain>
    </source>
</reference>
<proteinExistence type="predicted"/>
<dbReference type="EMBL" id="LXKA01000360">
    <property type="protein sequence ID" value="OAJ53467.1"/>
    <property type="molecule type" value="Genomic_DNA"/>
</dbReference>
<dbReference type="PANTHER" id="PTHR43214">
    <property type="entry name" value="TWO-COMPONENT RESPONSE REGULATOR"/>
    <property type="match status" value="1"/>
</dbReference>
<dbReference type="Proteomes" id="UP000078116">
    <property type="component" value="Unassembled WGS sequence"/>
</dbReference>
<dbReference type="Gene3D" id="3.40.50.2300">
    <property type="match status" value="1"/>
</dbReference>
<evidence type="ECO:0000259" key="6">
    <source>
        <dbReference type="PROSITE" id="PS50043"/>
    </source>
</evidence>
<dbReference type="InterPro" id="IPR039420">
    <property type="entry name" value="WalR-like"/>
</dbReference>
<dbReference type="STRING" id="1462993.A6V36_28615"/>
<dbReference type="InterPro" id="IPR001789">
    <property type="entry name" value="Sig_transdc_resp-reg_receiver"/>
</dbReference>
<dbReference type="GO" id="GO:0003677">
    <property type="term" value="F:DNA binding"/>
    <property type="evidence" value="ECO:0007669"/>
    <property type="project" value="UniProtKB-KW"/>
</dbReference>
<evidence type="ECO:0000256" key="1">
    <source>
        <dbReference type="ARBA" id="ARBA00022553"/>
    </source>
</evidence>
<evidence type="ECO:0000259" key="7">
    <source>
        <dbReference type="PROSITE" id="PS50110"/>
    </source>
</evidence>
<dbReference type="CDD" id="cd17535">
    <property type="entry name" value="REC_NarL-like"/>
    <property type="match status" value="1"/>
</dbReference>
<sequence length="229" mass="25569">METRHRVLVAEDQHLLRSALCRMVSELYDFSIVGEAGDGLEAYRLAITTMPDLILMDLSMPGGSGFETIAAIKRRAPQIHIIVLTIHRSEEHVRESFDAGADGYVVKDASFEDLVSEMRLVMQGKRNTSLDVRGQWSSSTVLAPGAPRKAHLWDALTGRERSVLRLVVEGHTNRQVGECLNLSPKTIEKHRASLMRKLGITNVTDLVRIAIEMGVLARPDEEHIRRPSL</sequence>
<dbReference type="GO" id="GO:0000160">
    <property type="term" value="P:phosphorelay signal transduction system"/>
    <property type="evidence" value="ECO:0007669"/>
    <property type="project" value="InterPro"/>
</dbReference>
<feature type="modified residue" description="4-aspartylphosphate" evidence="5">
    <location>
        <position position="57"/>
    </location>
</feature>
<protein>
    <submittedName>
        <fullName evidence="8">DNA-binding response regulator</fullName>
    </submittedName>
</protein>
<keyword evidence="4" id="KW-0804">Transcription</keyword>
<dbReference type="OrthoDB" id="9780593at2"/>
<dbReference type="SMART" id="SM00448">
    <property type="entry name" value="REC"/>
    <property type="match status" value="1"/>
</dbReference>
<dbReference type="InterPro" id="IPR058245">
    <property type="entry name" value="NreC/VraR/RcsB-like_REC"/>
</dbReference>
<feature type="domain" description="Response regulatory" evidence="7">
    <location>
        <begin position="6"/>
        <end position="122"/>
    </location>
</feature>
<feature type="domain" description="HTH luxR-type" evidence="6">
    <location>
        <begin position="149"/>
        <end position="214"/>
    </location>
</feature>
<dbReference type="PANTHER" id="PTHR43214:SF41">
    <property type="entry name" value="NITRATE_NITRITE RESPONSE REGULATOR PROTEIN NARP"/>
    <property type="match status" value="1"/>
</dbReference>
<dbReference type="SMART" id="SM00421">
    <property type="entry name" value="HTH_LUXR"/>
    <property type="match status" value="1"/>
</dbReference>
<dbReference type="CDD" id="cd06170">
    <property type="entry name" value="LuxR_C_like"/>
    <property type="match status" value="1"/>
</dbReference>
<accession>A0A1A9MY75</accession>
<evidence type="ECO:0000256" key="4">
    <source>
        <dbReference type="ARBA" id="ARBA00023163"/>
    </source>
</evidence>
<evidence type="ECO:0000256" key="2">
    <source>
        <dbReference type="ARBA" id="ARBA00023015"/>
    </source>
</evidence>
<evidence type="ECO:0000256" key="3">
    <source>
        <dbReference type="ARBA" id="ARBA00023125"/>
    </source>
</evidence>
<dbReference type="GO" id="GO:0006355">
    <property type="term" value="P:regulation of DNA-templated transcription"/>
    <property type="evidence" value="ECO:0007669"/>
    <property type="project" value="InterPro"/>
</dbReference>
<keyword evidence="2" id="KW-0805">Transcription regulation</keyword>
<evidence type="ECO:0000256" key="5">
    <source>
        <dbReference type="PROSITE-ProRule" id="PRU00169"/>
    </source>
</evidence>
<dbReference type="RefSeq" id="WP_064286784.1">
    <property type="nucleotide sequence ID" value="NZ_LXKA01000360.1"/>
</dbReference>
<name>A0A1A9MY75_9BURK</name>
<organism evidence="8 9">
    <name type="scientific">Paraburkholderia ginsengiterrae</name>
    <dbReference type="NCBI Taxonomy" id="1462993"/>
    <lineage>
        <taxon>Bacteria</taxon>
        <taxon>Pseudomonadati</taxon>
        <taxon>Pseudomonadota</taxon>
        <taxon>Betaproteobacteria</taxon>
        <taxon>Burkholderiales</taxon>
        <taxon>Burkholderiaceae</taxon>
        <taxon>Paraburkholderia</taxon>
    </lineage>
</organism>
<gene>
    <name evidence="8" type="ORF">A6V37_08760</name>
</gene>
<dbReference type="Pfam" id="PF00072">
    <property type="entry name" value="Response_reg"/>
    <property type="match status" value="1"/>
</dbReference>
<dbReference type="Pfam" id="PF00196">
    <property type="entry name" value="GerE"/>
    <property type="match status" value="1"/>
</dbReference>
<keyword evidence="3 8" id="KW-0238">DNA-binding</keyword>
<dbReference type="InterPro" id="IPR016032">
    <property type="entry name" value="Sig_transdc_resp-reg_C-effctor"/>
</dbReference>
<dbReference type="PRINTS" id="PR00038">
    <property type="entry name" value="HTHLUXR"/>
</dbReference>
<evidence type="ECO:0000313" key="8">
    <source>
        <dbReference type="EMBL" id="OAJ53467.1"/>
    </source>
</evidence>
<dbReference type="PROSITE" id="PS50043">
    <property type="entry name" value="HTH_LUXR_2"/>
    <property type="match status" value="1"/>
</dbReference>
<dbReference type="SUPFAM" id="SSF52172">
    <property type="entry name" value="CheY-like"/>
    <property type="match status" value="1"/>
</dbReference>